<proteinExistence type="inferred from homology"/>
<dbReference type="InterPro" id="IPR050596">
    <property type="entry name" value="AspAT/PAT-like"/>
</dbReference>
<dbReference type="GO" id="GO:0006520">
    <property type="term" value="P:amino acid metabolic process"/>
    <property type="evidence" value="ECO:0007669"/>
    <property type="project" value="InterPro"/>
</dbReference>
<dbReference type="Pfam" id="PF00155">
    <property type="entry name" value="Aminotran_1_2"/>
    <property type="match status" value="1"/>
</dbReference>
<dbReference type="Gene3D" id="3.90.1150.10">
    <property type="entry name" value="Aspartate Aminotransferase, domain 1"/>
    <property type="match status" value="1"/>
</dbReference>
<evidence type="ECO:0000313" key="12">
    <source>
        <dbReference type="Proteomes" id="UP000316217"/>
    </source>
</evidence>
<evidence type="ECO:0000256" key="5">
    <source>
        <dbReference type="ARBA" id="ARBA00022679"/>
    </source>
</evidence>
<comment type="subunit">
    <text evidence="3">Homodimer.</text>
</comment>
<dbReference type="PANTHER" id="PTHR46383:SF1">
    <property type="entry name" value="ASPARTATE AMINOTRANSFERASE"/>
    <property type="match status" value="1"/>
</dbReference>
<dbReference type="CDD" id="cd00609">
    <property type="entry name" value="AAT_like"/>
    <property type="match status" value="1"/>
</dbReference>
<evidence type="ECO:0000259" key="8">
    <source>
        <dbReference type="Pfam" id="PF00155"/>
    </source>
</evidence>
<evidence type="ECO:0000256" key="2">
    <source>
        <dbReference type="ARBA" id="ARBA00007441"/>
    </source>
</evidence>
<dbReference type="FunFam" id="3.40.640.10:FF:000033">
    <property type="entry name" value="Aspartate aminotransferase"/>
    <property type="match status" value="1"/>
</dbReference>
<evidence type="ECO:0000256" key="7">
    <source>
        <dbReference type="RuleBase" id="RU000481"/>
    </source>
</evidence>
<accession>A0A3R9PV77</accession>
<reference evidence="10 12" key="2">
    <citation type="journal article" date="2019" name="Nat. Microbiol.">
        <title>Wide diversity of methane and short-chain alkane metabolisms in uncultured archaea.</title>
        <authorList>
            <person name="Borrel G."/>
            <person name="Adam P.S."/>
            <person name="McKay L.J."/>
            <person name="Chen L.X."/>
            <person name="Sierra-Garcia I.N."/>
            <person name="Sieber C.M."/>
            <person name="Letourneur Q."/>
            <person name="Ghozlane A."/>
            <person name="Andersen G.L."/>
            <person name="Li W.J."/>
            <person name="Hallam S.J."/>
            <person name="Muyzer G."/>
            <person name="de Oliveira V.M."/>
            <person name="Inskeep W.P."/>
            <person name="Banfield J.F."/>
            <person name="Gribaldo S."/>
        </authorList>
    </citation>
    <scope>NUCLEOTIDE SEQUENCE [LARGE SCALE GENOMIC DNA]</scope>
    <source>
        <strain evidence="10">NM4</strain>
    </source>
</reference>
<evidence type="ECO:0000313" key="9">
    <source>
        <dbReference type="EMBL" id="RSN73989.1"/>
    </source>
</evidence>
<sequence length="390" mass="42689">MPSLSKSMEKLEVESAFIVLDKARELERQGKEIVHFEIGQPDFPTPKHIIEAAKKALDEGKTGYTPAAGIYELREAVAEYISESRGVDVKPKEVVITVGAKMGIFASLIAFLDPGDEVVIPSPTYPAYEGVTKFVGGVPVTVKLREERGFSPSGEEIASAVTDKTKAIVINTPGNPTGGVYSREDIEAIYEVAKKRDIVVISDEIYEHIIFDGKKHVSALSIGDKEHTVLLGGFSKSWSMTGWRLGWVIAPEKVADKVAKVQLNSASCPASFVQYAAIAALKGPWDDVWKMVKEYEARRNLIYEEVNSIPGFSMIKPAATFYAFPNVSKLGVKSSKLADMLLNEAGVALLPGTSFGAEGEGYLRISFATSRENIKKGMKRIRDFVKEKFS</sequence>
<comment type="similarity">
    <text evidence="2 7">Belongs to the class-I pyridoxal-phosphate-dependent aminotransferase family.</text>
</comment>
<evidence type="ECO:0000313" key="10">
    <source>
        <dbReference type="EMBL" id="RZN60458.1"/>
    </source>
</evidence>
<dbReference type="PROSITE" id="PS00105">
    <property type="entry name" value="AA_TRANSFER_CLASS_1"/>
    <property type="match status" value="1"/>
</dbReference>
<dbReference type="EMBL" id="RXII01000089">
    <property type="protein sequence ID" value="RZN60458.1"/>
    <property type="molecule type" value="Genomic_DNA"/>
</dbReference>
<dbReference type="SUPFAM" id="SSF53383">
    <property type="entry name" value="PLP-dependent transferases"/>
    <property type="match status" value="1"/>
</dbReference>
<reference evidence="9 11" key="1">
    <citation type="submission" date="2018-10" db="EMBL/GenBank/DDBJ databases">
        <title>Co-occurring genomic capacity for anaerobic methane metabolism and dissimilatory sulfite reduction discovered in the Korarchaeota.</title>
        <authorList>
            <person name="Mckay L.J."/>
            <person name="Dlakic M."/>
            <person name="Fields M.W."/>
            <person name="Delmont T.O."/>
            <person name="Eren A.M."/>
            <person name="Jay Z.J."/>
            <person name="Klingelsmith K.B."/>
            <person name="Rusch D.B."/>
            <person name="Inskeep W.P."/>
        </authorList>
    </citation>
    <scope>NUCLEOTIDE SEQUENCE [LARGE SCALE GENOMIC DNA]</scope>
    <source>
        <strain evidence="9 11">MDKW</strain>
    </source>
</reference>
<dbReference type="Proteomes" id="UP000316217">
    <property type="component" value="Unassembled WGS sequence"/>
</dbReference>
<gene>
    <name evidence="9" type="ORF">D6D85_09040</name>
    <name evidence="10" type="ORF">EF810_05830</name>
</gene>
<dbReference type="InterPro" id="IPR004838">
    <property type="entry name" value="NHTrfase_class1_PyrdxlP-BS"/>
</dbReference>
<protein>
    <recommendedName>
        <fullName evidence="7">Aminotransferase</fullName>
        <ecNumber evidence="7">2.6.1.-</ecNumber>
    </recommendedName>
</protein>
<keyword evidence="5 7" id="KW-0808">Transferase</keyword>
<organism evidence="9 11">
    <name type="scientific">Candidatus Methanodesulfokora washburnensis</name>
    <dbReference type="NCBI Taxonomy" id="2478471"/>
    <lineage>
        <taxon>Archaea</taxon>
        <taxon>Thermoproteota</taxon>
        <taxon>Candidatus Korarchaeia</taxon>
        <taxon>Candidatus Korarchaeia incertae sedis</taxon>
        <taxon>Candidatus Methanodesulfokora</taxon>
    </lineage>
</organism>
<dbReference type="Proteomes" id="UP000277582">
    <property type="component" value="Unassembled WGS sequence"/>
</dbReference>
<evidence type="ECO:0000256" key="6">
    <source>
        <dbReference type="ARBA" id="ARBA00022898"/>
    </source>
</evidence>
<dbReference type="OrthoDB" id="372018at2157"/>
<keyword evidence="11" id="KW-1185">Reference proteome</keyword>
<comment type="cofactor">
    <cofactor evidence="1 7">
        <name>pyridoxal 5'-phosphate</name>
        <dbReference type="ChEBI" id="CHEBI:597326"/>
    </cofactor>
</comment>
<dbReference type="InterPro" id="IPR004839">
    <property type="entry name" value="Aminotransferase_I/II_large"/>
</dbReference>
<dbReference type="InterPro" id="IPR015424">
    <property type="entry name" value="PyrdxlP-dep_Trfase"/>
</dbReference>
<keyword evidence="6" id="KW-0663">Pyridoxal phosphate</keyword>
<feature type="domain" description="Aminotransferase class I/classII large" evidence="8">
    <location>
        <begin position="32"/>
        <end position="381"/>
    </location>
</feature>
<dbReference type="RefSeq" id="WP_125671669.1">
    <property type="nucleotide sequence ID" value="NZ_RCOS01000104.1"/>
</dbReference>
<dbReference type="GO" id="GO:0030170">
    <property type="term" value="F:pyridoxal phosphate binding"/>
    <property type="evidence" value="ECO:0007669"/>
    <property type="project" value="InterPro"/>
</dbReference>
<name>A0A3R9PV77_9CREN</name>
<dbReference type="GO" id="GO:0008483">
    <property type="term" value="F:transaminase activity"/>
    <property type="evidence" value="ECO:0007669"/>
    <property type="project" value="UniProtKB-KW"/>
</dbReference>
<evidence type="ECO:0000256" key="3">
    <source>
        <dbReference type="ARBA" id="ARBA00011738"/>
    </source>
</evidence>
<dbReference type="AlphaFoldDB" id="A0A3R9PV77"/>
<dbReference type="Gene3D" id="3.40.640.10">
    <property type="entry name" value="Type I PLP-dependent aspartate aminotransferase-like (Major domain)"/>
    <property type="match status" value="1"/>
</dbReference>
<keyword evidence="4 7" id="KW-0032">Aminotransferase</keyword>
<evidence type="ECO:0000313" key="11">
    <source>
        <dbReference type="Proteomes" id="UP000277582"/>
    </source>
</evidence>
<dbReference type="EMBL" id="RCOS01000104">
    <property type="protein sequence ID" value="RSN73989.1"/>
    <property type="molecule type" value="Genomic_DNA"/>
</dbReference>
<dbReference type="InterPro" id="IPR015422">
    <property type="entry name" value="PyrdxlP-dep_Trfase_small"/>
</dbReference>
<dbReference type="PANTHER" id="PTHR46383">
    <property type="entry name" value="ASPARTATE AMINOTRANSFERASE"/>
    <property type="match status" value="1"/>
</dbReference>
<evidence type="ECO:0000256" key="4">
    <source>
        <dbReference type="ARBA" id="ARBA00022576"/>
    </source>
</evidence>
<dbReference type="InterPro" id="IPR015421">
    <property type="entry name" value="PyrdxlP-dep_Trfase_major"/>
</dbReference>
<dbReference type="EC" id="2.6.1.-" evidence="7"/>
<evidence type="ECO:0000256" key="1">
    <source>
        <dbReference type="ARBA" id="ARBA00001933"/>
    </source>
</evidence>
<comment type="caution">
    <text evidence="9">The sequence shown here is derived from an EMBL/GenBank/DDBJ whole genome shotgun (WGS) entry which is preliminary data.</text>
</comment>